<evidence type="ECO:0000313" key="3">
    <source>
        <dbReference type="Proteomes" id="UP000095705"/>
    </source>
</evidence>
<proteinExistence type="predicted"/>
<dbReference type="EMBL" id="MEHK01000001">
    <property type="protein sequence ID" value="OEJ36002.1"/>
    <property type="molecule type" value="Genomic_DNA"/>
</dbReference>
<evidence type="ECO:0000256" key="1">
    <source>
        <dbReference type="SAM" id="MobiDB-lite"/>
    </source>
</evidence>
<organism evidence="2 3">
    <name type="scientific">Streptomyces subrutilus</name>
    <dbReference type="NCBI Taxonomy" id="36818"/>
    <lineage>
        <taxon>Bacteria</taxon>
        <taxon>Bacillati</taxon>
        <taxon>Actinomycetota</taxon>
        <taxon>Actinomycetes</taxon>
        <taxon>Kitasatosporales</taxon>
        <taxon>Streptomycetaceae</taxon>
        <taxon>Streptomyces</taxon>
    </lineage>
</organism>
<evidence type="ECO:0000313" key="2">
    <source>
        <dbReference type="EMBL" id="OEJ36002.1"/>
    </source>
</evidence>
<dbReference type="AlphaFoldDB" id="A0A1E5Q380"/>
<sequence length="127" mass="12906">MCAVPAAGGCAGSPAASHGAHARESREPSASIEEIAAAVGCTAHVDVQADELREGGCQTGEGAYRMVTFAADEGQRSWLAEARMYGGTYLVGGRWVVTAPSEQALTALRGRIGGDLEAGDSHGGGHH</sequence>
<feature type="compositionally biased region" description="Low complexity" evidence="1">
    <location>
        <begin position="1"/>
        <end position="19"/>
    </location>
</feature>
<accession>A0A1E5Q380</accession>
<reference evidence="2 3" key="1">
    <citation type="submission" date="2016-08" db="EMBL/GenBank/DDBJ databases">
        <title>The complete genome of Streptomyces subrutilus 10-1-1.</title>
        <authorList>
            <person name="Chen X."/>
        </authorList>
    </citation>
    <scope>NUCLEOTIDE SEQUENCE [LARGE SCALE GENOMIC DNA]</scope>
    <source>
        <strain evidence="2 3">10-1-1</strain>
    </source>
</reference>
<name>A0A1E5Q380_9ACTN</name>
<protein>
    <recommendedName>
        <fullName evidence="4">Lipoprotein</fullName>
    </recommendedName>
</protein>
<dbReference type="Proteomes" id="UP000095705">
    <property type="component" value="Unassembled WGS sequence"/>
</dbReference>
<feature type="region of interest" description="Disordered" evidence="1">
    <location>
        <begin position="1"/>
        <end position="29"/>
    </location>
</feature>
<evidence type="ECO:0008006" key="4">
    <source>
        <dbReference type="Google" id="ProtNLM"/>
    </source>
</evidence>
<gene>
    <name evidence="2" type="ORF">BGK67_27720</name>
</gene>
<dbReference type="STRING" id="36818.BGK67_27720"/>
<comment type="caution">
    <text evidence="2">The sequence shown here is derived from an EMBL/GenBank/DDBJ whole genome shotgun (WGS) entry which is preliminary data.</text>
</comment>
<keyword evidence="3" id="KW-1185">Reference proteome</keyword>